<dbReference type="AlphaFoldDB" id="A0A447KXX8"/>
<keyword evidence="1" id="KW-0805">Transcription regulation</keyword>
<dbReference type="SUPFAM" id="SSF46785">
    <property type="entry name" value="Winged helix' DNA-binding domain"/>
    <property type="match status" value="1"/>
</dbReference>
<protein>
    <submittedName>
        <fullName evidence="4">Uncharacterized HTH-type transcriptional regulator yybR</fullName>
    </submittedName>
</protein>
<keyword evidence="2" id="KW-0238">DNA-binding</keyword>
<dbReference type="InterPro" id="IPR036388">
    <property type="entry name" value="WH-like_DNA-bd_sf"/>
</dbReference>
<keyword evidence="3" id="KW-0804">Transcription</keyword>
<dbReference type="Gene3D" id="1.10.10.10">
    <property type="entry name" value="Winged helix-like DNA-binding domain superfamily/Winged helix DNA-binding domain"/>
    <property type="match status" value="1"/>
</dbReference>
<dbReference type="KEGG" id="sof:NCTC11214_04224"/>
<organism evidence="4 5">
    <name type="scientific">Serratia odorifera</name>
    <dbReference type="NCBI Taxonomy" id="618"/>
    <lineage>
        <taxon>Bacteria</taxon>
        <taxon>Pseudomonadati</taxon>
        <taxon>Pseudomonadota</taxon>
        <taxon>Gammaproteobacteria</taxon>
        <taxon>Enterobacterales</taxon>
        <taxon>Yersiniaceae</taxon>
        <taxon>Serratia</taxon>
    </lineage>
</organism>
<evidence type="ECO:0000313" key="4">
    <source>
        <dbReference type="EMBL" id="VDZ62787.1"/>
    </source>
</evidence>
<sequence>MKQVISGCSIEEAMNLIGGRWRLLIVSYLFERPKRFSELRRDIPSISQRMLTMDLRALESAGIVLRTVYPEVPVRVVYSLTLEGRRLEKVVDAVKELGLWLKARPAATHSEHHD</sequence>
<dbReference type="PROSITE" id="PS51118">
    <property type="entry name" value="HTH_HXLR"/>
    <property type="match status" value="1"/>
</dbReference>
<evidence type="ECO:0000313" key="5">
    <source>
        <dbReference type="Proteomes" id="UP000281391"/>
    </source>
</evidence>
<dbReference type="Proteomes" id="UP000281391">
    <property type="component" value="Chromosome"/>
</dbReference>
<name>A0A447KXX8_SEROD</name>
<proteinExistence type="predicted"/>
<dbReference type="Pfam" id="PF01638">
    <property type="entry name" value="HxlR"/>
    <property type="match status" value="1"/>
</dbReference>
<dbReference type="EMBL" id="LR134117">
    <property type="protein sequence ID" value="VDZ62787.1"/>
    <property type="molecule type" value="Genomic_DNA"/>
</dbReference>
<dbReference type="RefSeq" id="WP_004962481.1">
    <property type="nucleotide sequence ID" value="NZ_JAEKCK010000003.1"/>
</dbReference>
<dbReference type="PANTHER" id="PTHR33204">
    <property type="entry name" value="TRANSCRIPTIONAL REGULATOR, MARR FAMILY"/>
    <property type="match status" value="1"/>
</dbReference>
<evidence type="ECO:0000256" key="1">
    <source>
        <dbReference type="ARBA" id="ARBA00023015"/>
    </source>
</evidence>
<evidence type="ECO:0000256" key="2">
    <source>
        <dbReference type="ARBA" id="ARBA00023125"/>
    </source>
</evidence>
<evidence type="ECO:0000256" key="3">
    <source>
        <dbReference type="ARBA" id="ARBA00023163"/>
    </source>
</evidence>
<reference evidence="4 5" key="1">
    <citation type="submission" date="2018-12" db="EMBL/GenBank/DDBJ databases">
        <authorList>
            <consortium name="Pathogen Informatics"/>
        </authorList>
    </citation>
    <scope>NUCLEOTIDE SEQUENCE [LARGE SCALE GENOMIC DNA]</scope>
    <source>
        <strain evidence="4 5">NCTC11214</strain>
    </source>
</reference>
<dbReference type="InterPro" id="IPR036390">
    <property type="entry name" value="WH_DNA-bd_sf"/>
</dbReference>
<accession>A0A447KXX8</accession>
<dbReference type="InterPro" id="IPR002577">
    <property type="entry name" value="HTH_HxlR"/>
</dbReference>
<gene>
    <name evidence="4" type="primary">yybR_3</name>
    <name evidence="4" type="ORF">NCTC11214_04224</name>
</gene>
<dbReference type="GO" id="GO:0003677">
    <property type="term" value="F:DNA binding"/>
    <property type="evidence" value="ECO:0007669"/>
    <property type="project" value="UniProtKB-KW"/>
</dbReference>